<evidence type="ECO:0008006" key="4">
    <source>
        <dbReference type="Google" id="ProtNLM"/>
    </source>
</evidence>
<sequence>MLFITVFLVFFAFVTPYRGDLDHVNEYVDEVLSEHLPKIVEKASLSTYEIPDFYFNLEDTLAEAEEFEGTVLFHSGKLTGLNIVNRRFCKYSLRSSGNSKIVCNVVLHRIGMRYRGRYEATTGITTSYGVRAQQRDFFSEILFRDVEVQIELTQLNDSEQLSITNLLLLEEGEVTKKFLYNDMTRNRFFNQFYVPFHEISGPFYQKCAHLFQQVFYGSYREFLEKAFSAVKYPEHY</sequence>
<comment type="caution">
    <text evidence="2">The sequence shown here is derived from an EMBL/GenBank/DDBJ whole genome shotgun (WGS) entry which is preliminary data.</text>
</comment>
<dbReference type="Proteomes" id="UP000886998">
    <property type="component" value="Unassembled WGS sequence"/>
</dbReference>
<feature type="chain" id="PRO_5036445850" description="Secreted protein" evidence="1">
    <location>
        <begin position="20"/>
        <end position="236"/>
    </location>
</feature>
<dbReference type="OrthoDB" id="6418357at2759"/>
<feature type="signal peptide" evidence="1">
    <location>
        <begin position="1"/>
        <end position="19"/>
    </location>
</feature>
<accession>A0A8X7BPS0</accession>
<evidence type="ECO:0000256" key="1">
    <source>
        <dbReference type="SAM" id="SignalP"/>
    </source>
</evidence>
<keyword evidence="3" id="KW-1185">Reference proteome</keyword>
<evidence type="ECO:0000313" key="2">
    <source>
        <dbReference type="EMBL" id="GFY37849.1"/>
    </source>
</evidence>
<proteinExistence type="predicted"/>
<protein>
    <recommendedName>
        <fullName evidence="4">Secreted protein</fullName>
    </recommendedName>
</protein>
<reference evidence="2" key="1">
    <citation type="submission" date="2020-08" db="EMBL/GenBank/DDBJ databases">
        <title>Multicomponent nature underlies the extraordinary mechanical properties of spider dragline silk.</title>
        <authorList>
            <person name="Kono N."/>
            <person name="Nakamura H."/>
            <person name="Mori M."/>
            <person name="Yoshida Y."/>
            <person name="Ohtoshi R."/>
            <person name="Malay A.D."/>
            <person name="Moran D.A.P."/>
            <person name="Tomita M."/>
            <person name="Numata K."/>
            <person name="Arakawa K."/>
        </authorList>
    </citation>
    <scope>NUCLEOTIDE SEQUENCE</scope>
</reference>
<organism evidence="2 3">
    <name type="scientific">Trichonephila inaurata madagascariensis</name>
    <dbReference type="NCBI Taxonomy" id="2747483"/>
    <lineage>
        <taxon>Eukaryota</taxon>
        <taxon>Metazoa</taxon>
        <taxon>Ecdysozoa</taxon>
        <taxon>Arthropoda</taxon>
        <taxon>Chelicerata</taxon>
        <taxon>Arachnida</taxon>
        <taxon>Araneae</taxon>
        <taxon>Araneomorphae</taxon>
        <taxon>Entelegynae</taxon>
        <taxon>Araneoidea</taxon>
        <taxon>Nephilidae</taxon>
        <taxon>Trichonephila</taxon>
        <taxon>Trichonephila inaurata</taxon>
    </lineage>
</organism>
<keyword evidence="1" id="KW-0732">Signal</keyword>
<name>A0A8X7BPS0_9ARAC</name>
<evidence type="ECO:0000313" key="3">
    <source>
        <dbReference type="Proteomes" id="UP000886998"/>
    </source>
</evidence>
<gene>
    <name evidence="2" type="primary">NCL1_34909</name>
    <name evidence="2" type="ORF">TNIN_144991</name>
</gene>
<dbReference type="EMBL" id="BMAV01000521">
    <property type="protein sequence ID" value="GFY37849.1"/>
    <property type="molecule type" value="Genomic_DNA"/>
</dbReference>
<dbReference type="AlphaFoldDB" id="A0A8X7BPS0"/>